<evidence type="ECO:0000256" key="1">
    <source>
        <dbReference type="ARBA" id="ARBA00004141"/>
    </source>
</evidence>
<evidence type="ECO:0000256" key="5">
    <source>
        <dbReference type="ARBA" id="ARBA00022801"/>
    </source>
</evidence>
<accession>A0A9Q8PE03</accession>
<dbReference type="InterPro" id="IPR020846">
    <property type="entry name" value="MFS_dom"/>
</dbReference>
<dbReference type="KEGG" id="ffu:CLAFUR5_10795"/>
<dbReference type="Gene3D" id="1.20.1250.20">
    <property type="entry name" value="MFS general substrate transporter like domains"/>
    <property type="match status" value="1"/>
</dbReference>
<feature type="transmembrane region" description="Helical" evidence="9">
    <location>
        <begin position="155"/>
        <end position="175"/>
    </location>
</feature>
<feature type="transmembrane region" description="Helical" evidence="9">
    <location>
        <begin position="208"/>
        <end position="230"/>
    </location>
</feature>
<evidence type="ECO:0000259" key="11">
    <source>
        <dbReference type="PROSITE" id="PS50850"/>
    </source>
</evidence>
<organism evidence="12 13">
    <name type="scientific">Passalora fulva</name>
    <name type="common">Tomato leaf mold</name>
    <name type="synonym">Cladosporium fulvum</name>
    <dbReference type="NCBI Taxonomy" id="5499"/>
    <lineage>
        <taxon>Eukaryota</taxon>
        <taxon>Fungi</taxon>
        <taxon>Dikarya</taxon>
        <taxon>Ascomycota</taxon>
        <taxon>Pezizomycotina</taxon>
        <taxon>Dothideomycetes</taxon>
        <taxon>Dothideomycetidae</taxon>
        <taxon>Mycosphaerellales</taxon>
        <taxon>Mycosphaerellaceae</taxon>
        <taxon>Fulvia</taxon>
    </lineage>
</organism>
<gene>
    <name evidence="12" type="ORF">CLAFUR5_10795</name>
</gene>
<feature type="transmembrane region" description="Helical" evidence="9">
    <location>
        <begin position="237"/>
        <end position="262"/>
    </location>
</feature>
<feature type="transmembrane region" description="Helical" evidence="9">
    <location>
        <begin position="452"/>
        <end position="476"/>
    </location>
</feature>
<proteinExistence type="predicted"/>
<keyword evidence="4 9" id="KW-0812">Transmembrane</keyword>
<dbReference type="InterPro" id="IPR002013">
    <property type="entry name" value="SAC_dom"/>
</dbReference>
<evidence type="ECO:0000256" key="6">
    <source>
        <dbReference type="ARBA" id="ARBA00022989"/>
    </source>
</evidence>
<evidence type="ECO:0000256" key="8">
    <source>
        <dbReference type="SAM" id="MobiDB-lite"/>
    </source>
</evidence>
<dbReference type="GeneID" id="71990673"/>
<feature type="compositionally biased region" description="Acidic residues" evidence="8">
    <location>
        <begin position="69"/>
        <end position="80"/>
    </location>
</feature>
<evidence type="ECO:0000259" key="10">
    <source>
        <dbReference type="PROSITE" id="PS50275"/>
    </source>
</evidence>
<evidence type="ECO:0000256" key="4">
    <source>
        <dbReference type="ARBA" id="ARBA00022692"/>
    </source>
</evidence>
<evidence type="ECO:0000256" key="2">
    <source>
        <dbReference type="ARBA" id="ARBA00004308"/>
    </source>
</evidence>
<feature type="domain" description="SAC" evidence="10">
    <location>
        <begin position="852"/>
        <end position="1210"/>
    </location>
</feature>
<dbReference type="Pfam" id="PF02383">
    <property type="entry name" value="Syja_N"/>
    <property type="match status" value="1"/>
</dbReference>
<evidence type="ECO:0000256" key="3">
    <source>
        <dbReference type="ARBA" id="ARBA00022448"/>
    </source>
</evidence>
<dbReference type="FunFam" id="1.20.1250.20:FF:000013">
    <property type="entry name" value="MFS general substrate transporter"/>
    <property type="match status" value="1"/>
</dbReference>
<feature type="transmembrane region" description="Helical" evidence="9">
    <location>
        <begin position="514"/>
        <end position="540"/>
    </location>
</feature>
<dbReference type="SUPFAM" id="SSF103473">
    <property type="entry name" value="MFS general substrate transporter"/>
    <property type="match status" value="1"/>
</dbReference>
<dbReference type="GO" id="GO:0046856">
    <property type="term" value="P:phosphatidylinositol dephosphorylation"/>
    <property type="evidence" value="ECO:0007669"/>
    <property type="project" value="InterPro"/>
</dbReference>
<feature type="domain" description="Major facilitator superfamily (MFS) profile" evidence="11">
    <location>
        <begin position="117"/>
        <end position="545"/>
    </location>
</feature>
<feature type="transmembrane region" description="Helical" evidence="9">
    <location>
        <begin position="360"/>
        <end position="384"/>
    </location>
</feature>
<dbReference type="PROSITE" id="PS50275">
    <property type="entry name" value="SAC"/>
    <property type="match status" value="1"/>
</dbReference>
<feature type="transmembrane region" description="Helical" evidence="9">
    <location>
        <begin position="117"/>
        <end position="135"/>
    </location>
</feature>
<evidence type="ECO:0000256" key="7">
    <source>
        <dbReference type="ARBA" id="ARBA00023136"/>
    </source>
</evidence>
<feature type="compositionally biased region" description="Polar residues" evidence="8">
    <location>
        <begin position="19"/>
        <end position="29"/>
    </location>
</feature>
<sequence length="1601" mass="181357">MSASQYAPIDGKDDKPIDESSTSTRLTPDSDSDDDVALNELEAEDGYELRTIDPSHHGDGYEQARAGAAEDDDQDSEDDQVPLAGGHRRRRRSSAQSFELYTPDEERAVKSKLDTRLVLFVALLYMMAFLDRSNIGNAKVAGLSHDLHLSDDQFSWILEAFYTSYVLFEWMTICYKIFPPHIYVSVCVFAWGVLASLQALATSFPFMLVLRIMLGIGEAAFVGMPFYLSFFFRREELAFRIGIFIAAAPLATTFASTLAYGIVSLGDIAGIASWRLLFLLEAFPATIVAVWTWYWLPDSPATARWLTLRERRIATLRMRKESTINAKAGKSSSSQTNKPRHKQKFKWNEVETVLTDPKSYLTAGMFFCCNVAFSSMPVFLPTILNSMGYTKHAAQGLSAIPFFCAFFGVLITAFVSDRVKSRSIPMILHALLAMSGYVILAIAGYFEFGHTLRYLAVLPICVGFFSAVTIVITWTVNNQPSDEAKGTGMAVLNMIGQCGPFLGTRLYPDSDGPYFVKGMTICAVAMAMVAVLAFVLRVVLIRENRNWGWKGAQHAPGDVDAGPAGSGDYDDGGRAYSPRLERAASGPRPRQERAASGPRLERALSRVPQDRAQSRPRQGRAPSRTPSGFRSPSVRRKNKPEETTTAESVKTNGQRTPEDDSASYADPPLYPRIGATAEELAGEVCVGDDMHMKEDEESKPVQDQESRPHRMYKFTLYETNTRYWITGADITDKYYRLLRIDRNSPPGQIMLFEDETVYDRKQMNDVLNTIDQGNKTTNGLRLKYSFWGLLGFIRFTEAYYMLIITKRRQVAMVGGHYLYQIEGTELVPLTTGASSSFLRDRNPEEARFLSILNNLDLTKSFYFSYSYDITHALQTNIIRQREALNEGRALALHDYNGMFVWNHHLLKPAVAALKHPYDWCLPIIHGFLDQAALDIFGRTVYVTIIGRRSRHFAGARFLKRGVNDLGYVANDVETEQIVAEKLTTSFHAPGPRLYSNPTYTSYLHNRGSIPLYWTQDNSGVTPKPGIEVNLADPFYQPAALHFDHLFERYGCPLYVLNLIKAREKVPRESKLLHEFKSCIEYLNQSLPEDGRIMYKAYDMARAAKTRNSNVIGGLEVIAKEILEKTGFFHNGGDSCQEPQIQNGIARTNCIDCLDRTNAAQFVIGKHAFALQLKVLGVIDKEELEYDTDAVNLFTSMFHDHGDNIAMQYGGSHLVNTMATYRKLSHWQSSSRDMVESFKRYYHNSFLDSQRQEAYNLFLGNYIWAQGQPMLWDLATDYHLHHSDPKAWLERTRRNYIYWYTPEHLRPRVMPARLACPINDLSVEGVSAFDDYWRECYRPAALSSLQKVYSYRMTSTQNYLPERPYGDNKWDFSPFVRRADPHRHHDSPEKQKPPRKGVKIVDPHEQPPEEPPPSADCGPRPLTAGEEKPSILRETVYEKILPPLKPEEAITSSGTKAFQPADKEQMHNWTLNQFHTQSLNPHVSEKEIDEYNFYIRHPQNLPLVTSTDLPSDANIDYLEYVNKAGGSTFDDFDDEEASMFGGGVGAADLEDYADFVKEKVDPLTVMVDDLPKKRYKAYRQWLRGKSLFKQAKMDPEFVKEGA</sequence>
<dbReference type="InterPro" id="IPR043573">
    <property type="entry name" value="Fig4-like"/>
</dbReference>
<feature type="transmembrane region" description="Helical" evidence="9">
    <location>
        <begin position="396"/>
        <end position="415"/>
    </location>
</feature>
<feature type="compositionally biased region" description="Basic and acidic residues" evidence="8">
    <location>
        <begin position="589"/>
        <end position="613"/>
    </location>
</feature>
<keyword evidence="5" id="KW-0378">Hydrolase</keyword>
<dbReference type="GO" id="GO:0012505">
    <property type="term" value="C:endomembrane system"/>
    <property type="evidence" value="ECO:0007669"/>
    <property type="project" value="UniProtKB-SubCell"/>
</dbReference>
<dbReference type="GO" id="GO:0016020">
    <property type="term" value="C:membrane"/>
    <property type="evidence" value="ECO:0007669"/>
    <property type="project" value="UniProtKB-SubCell"/>
</dbReference>
<protein>
    <submittedName>
        <fullName evidence="12">Polyphosphoinositide phosphatase</fullName>
    </submittedName>
</protein>
<reference evidence="12" key="1">
    <citation type="submission" date="2021-12" db="EMBL/GenBank/DDBJ databases">
        <authorList>
            <person name="Zaccaron A."/>
            <person name="Stergiopoulos I."/>
        </authorList>
    </citation>
    <scope>NUCLEOTIDE SEQUENCE</scope>
    <source>
        <strain evidence="12">Race5_Kim</strain>
    </source>
</reference>
<keyword evidence="6 9" id="KW-1133">Transmembrane helix</keyword>
<keyword evidence="3" id="KW-0813">Transport</keyword>
<name>A0A9Q8PE03_PASFU</name>
<feature type="compositionally biased region" description="Acidic residues" evidence="8">
    <location>
        <begin position="30"/>
        <end position="46"/>
    </location>
</feature>
<reference evidence="12" key="2">
    <citation type="journal article" date="2022" name="Microb. Genom.">
        <title>A chromosome-scale genome assembly of the tomato pathogen Cladosporium fulvum reveals a compartmentalized genome architecture and the presence of a dispensable chromosome.</title>
        <authorList>
            <person name="Zaccaron A.Z."/>
            <person name="Chen L.H."/>
            <person name="Samaras A."/>
            <person name="Stergiopoulos I."/>
        </authorList>
    </citation>
    <scope>NUCLEOTIDE SEQUENCE</scope>
    <source>
        <strain evidence="12">Race5_Kim</strain>
    </source>
</reference>
<dbReference type="Pfam" id="PF07690">
    <property type="entry name" value="MFS_1"/>
    <property type="match status" value="1"/>
</dbReference>
<dbReference type="RefSeq" id="XP_047765200.1">
    <property type="nucleotide sequence ID" value="XM_047909943.1"/>
</dbReference>
<feature type="transmembrane region" description="Helical" evidence="9">
    <location>
        <begin position="274"/>
        <end position="296"/>
    </location>
</feature>
<feature type="transmembrane region" description="Helical" evidence="9">
    <location>
        <begin position="427"/>
        <end position="446"/>
    </location>
</feature>
<dbReference type="FunFam" id="1.20.1250.20:FF:000018">
    <property type="entry name" value="MFS transporter permease"/>
    <property type="match status" value="1"/>
</dbReference>
<dbReference type="GO" id="GO:0043813">
    <property type="term" value="F:phosphatidylinositol-3,5-bisphosphate 5-phosphatase activity"/>
    <property type="evidence" value="ECO:0007669"/>
    <property type="project" value="InterPro"/>
</dbReference>
<comment type="subcellular location">
    <subcellularLocation>
        <location evidence="2">Endomembrane system</location>
    </subcellularLocation>
    <subcellularLocation>
        <location evidence="1">Membrane</location>
        <topology evidence="1">Multi-pass membrane protein</topology>
    </subcellularLocation>
</comment>
<dbReference type="InterPro" id="IPR036259">
    <property type="entry name" value="MFS_trans_sf"/>
</dbReference>
<dbReference type="PROSITE" id="PS50850">
    <property type="entry name" value="MFS"/>
    <property type="match status" value="1"/>
</dbReference>
<dbReference type="GO" id="GO:0022857">
    <property type="term" value="F:transmembrane transporter activity"/>
    <property type="evidence" value="ECO:0007669"/>
    <property type="project" value="InterPro"/>
</dbReference>
<evidence type="ECO:0000313" key="12">
    <source>
        <dbReference type="EMBL" id="UJO20834.1"/>
    </source>
</evidence>
<feature type="region of interest" description="Disordered" evidence="8">
    <location>
        <begin position="1377"/>
        <end position="1428"/>
    </location>
</feature>
<feature type="region of interest" description="Disordered" evidence="8">
    <location>
        <begin position="1"/>
        <end position="97"/>
    </location>
</feature>
<dbReference type="EMBL" id="CP090170">
    <property type="protein sequence ID" value="UJO20834.1"/>
    <property type="molecule type" value="Genomic_DNA"/>
</dbReference>
<feature type="compositionally biased region" description="Basic and acidic residues" evidence="8">
    <location>
        <begin position="47"/>
        <end position="62"/>
    </location>
</feature>
<feature type="compositionally biased region" description="Polar residues" evidence="8">
    <location>
        <begin position="643"/>
        <end position="655"/>
    </location>
</feature>
<feature type="transmembrane region" description="Helical" evidence="9">
    <location>
        <begin position="182"/>
        <end position="202"/>
    </location>
</feature>
<feature type="transmembrane region" description="Helical" evidence="9">
    <location>
        <begin position="488"/>
        <end position="508"/>
    </location>
</feature>
<evidence type="ECO:0000256" key="9">
    <source>
        <dbReference type="SAM" id="Phobius"/>
    </source>
</evidence>
<dbReference type="OrthoDB" id="405996at2759"/>
<dbReference type="PANTHER" id="PTHR45738">
    <property type="entry name" value="POLYPHOSPHOINOSITIDE PHOSPHATASE"/>
    <property type="match status" value="1"/>
</dbReference>
<keyword evidence="7 9" id="KW-0472">Membrane</keyword>
<dbReference type="PANTHER" id="PTHR45738:SF5">
    <property type="entry name" value="POLYPHOSPHOINOSITIDE PHOSPHATASE"/>
    <property type="match status" value="1"/>
</dbReference>
<feature type="transmembrane region" description="Helical" evidence="9">
    <location>
        <begin position="784"/>
        <end position="802"/>
    </location>
</feature>
<dbReference type="InterPro" id="IPR011701">
    <property type="entry name" value="MFS"/>
</dbReference>
<keyword evidence="13" id="KW-1185">Reference proteome</keyword>
<dbReference type="Proteomes" id="UP000756132">
    <property type="component" value="Chromosome 8"/>
</dbReference>
<evidence type="ECO:0000313" key="13">
    <source>
        <dbReference type="Proteomes" id="UP000756132"/>
    </source>
</evidence>
<feature type="region of interest" description="Disordered" evidence="8">
    <location>
        <begin position="551"/>
        <end position="670"/>
    </location>
</feature>